<dbReference type="KEGG" id="pco:PHACADRAFT_93624"/>
<dbReference type="RefSeq" id="XP_007396016.1">
    <property type="nucleotide sequence ID" value="XM_007395954.1"/>
</dbReference>
<evidence type="ECO:0000259" key="4">
    <source>
        <dbReference type="Pfam" id="PF01494"/>
    </source>
</evidence>
<dbReference type="STRING" id="650164.K5WYW6"/>
<gene>
    <name evidence="5" type="ORF">PHACADRAFT_93624</name>
</gene>
<reference evidence="5 6" key="1">
    <citation type="journal article" date="2012" name="BMC Genomics">
        <title>Comparative genomics of the white-rot fungi, Phanerochaete carnosa and P. chrysosporium, to elucidate the genetic basis of the distinct wood types they colonize.</title>
        <authorList>
            <person name="Suzuki H."/>
            <person name="MacDonald J."/>
            <person name="Syed K."/>
            <person name="Salamov A."/>
            <person name="Hori C."/>
            <person name="Aerts A."/>
            <person name="Henrissat B."/>
            <person name="Wiebenga A."/>
            <person name="vanKuyk P.A."/>
            <person name="Barry K."/>
            <person name="Lindquist E."/>
            <person name="LaButti K."/>
            <person name="Lapidus A."/>
            <person name="Lucas S."/>
            <person name="Coutinho P."/>
            <person name="Gong Y."/>
            <person name="Samejima M."/>
            <person name="Mahadevan R."/>
            <person name="Abou-Zaid M."/>
            <person name="de Vries R.P."/>
            <person name="Igarashi K."/>
            <person name="Yadav J.S."/>
            <person name="Grigoriev I.V."/>
            <person name="Master E.R."/>
        </authorList>
    </citation>
    <scope>NUCLEOTIDE SEQUENCE [LARGE SCALE GENOMIC DNA]</scope>
    <source>
        <strain evidence="5 6">HHB-10118-sp</strain>
    </source>
</reference>
<dbReference type="InterPro" id="IPR002938">
    <property type="entry name" value="FAD-bd"/>
</dbReference>
<dbReference type="OrthoDB" id="2690153at2759"/>
<dbReference type="AlphaFoldDB" id="K5WYW6"/>
<dbReference type="Pfam" id="PF01494">
    <property type="entry name" value="FAD_binding_3"/>
    <property type="match status" value="1"/>
</dbReference>
<keyword evidence="2" id="KW-0274">FAD</keyword>
<keyword evidence="6" id="KW-1185">Reference proteome</keyword>
<evidence type="ECO:0000256" key="1">
    <source>
        <dbReference type="ARBA" id="ARBA00022630"/>
    </source>
</evidence>
<evidence type="ECO:0000256" key="2">
    <source>
        <dbReference type="ARBA" id="ARBA00022827"/>
    </source>
</evidence>
<keyword evidence="1" id="KW-0285">Flavoprotein</keyword>
<evidence type="ECO:0000313" key="5">
    <source>
        <dbReference type="EMBL" id="EKM55697.1"/>
    </source>
</evidence>
<protein>
    <recommendedName>
        <fullName evidence="4">FAD-binding domain-containing protein</fullName>
    </recommendedName>
</protein>
<dbReference type="HOGENOM" id="CLU_2596640_0_0_1"/>
<accession>K5WYW6</accession>
<feature type="domain" description="FAD-binding" evidence="4">
    <location>
        <begin position="1"/>
        <end position="39"/>
    </location>
</feature>
<keyword evidence="3" id="KW-0560">Oxidoreductase</keyword>
<feature type="non-terminal residue" evidence="5">
    <location>
        <position position="1"/>
    </location>
</feature>
<dbReference type="Gene3D" id="3.50.50.60">
    <property type="entry name" value="FAD/NAD(P)-binding domain"/>
    <property type="match status" value="1"/>
</dbReference>
<dbReference type="GO" id="GO:0016491">
    <property type="term" value="F:oxidoreductase activity"/>
    <property type="evidence" value="ECO:0007669"/>
    <property type="project" value="UniProtKB-KW"/>
</dbReference>
<proteinExistence type="predicted"/>
<dbReference type="EMBL" id="JH930472">
    <property type="protein sequence ID" value="EKM55697.1"/>
    <property type="molecule type" value="Genomic_DNA"/>
</dbReference>
<dbReference type="Proteomes" id="UP000008370">
    <property type="component" value="Unassembled WGS sequence"/>
</dbReference>
<name>K5WYW6_PHACS</name>
<evidence type="ECO:0000313" key="6">
    <source>
        <dbReference type="Proteomes" id="UP000008370"/>
    </source>
</evidence>
<dbReference type="SUPFAM" id="SSF51905">
    <property type="entry name" value="FAD/NAD(P)-binding domain"/>
    <property type="match status" value="1"/>
</dbReference>
<dbReference type="GO" id="GO:0071949">
    <property type="term" value="F:FAD binding"/>
    <property type="evidence" value="ECO:0007669"/>
    <property type="project" value="InterPro"/>
</dbReference>
<sequence length="80" mass="8675">VGAGPSGLVLALSLLKNGVSVRIIEKDAEHHRGERGPGIMVCNTLLCTRLRSLIVVSLVRLRSSTSSASPTTSRRWQRPR</sequence>
<dbReference type="InterPro" id="IPR036188">
    <property type="entry name" value="FAD/NAD-bd_sf"/>
</dbReference>
<dbReference type="GeneID" id="18920839"/>
<organism evidence="5 6">
    <name type="scientific">Phanerochaete carnosa (strain HHB-10118-sp)</name>
    <name type="common">White-rot fungus</name>
    <name type="synonym">Peniophora carnosa</name>
    <dbReference type="NCBI Taxonomy" id="650164"/>
    <lineage>
        <taxon>Eukaryota</taxon>
        <taxon>Fungi</taxon>
        <taxon>Dikarya</taxon>
        <taxon>Basidiomycota</taxon>
        <taxon>Agaricomycotina</taxon>
        <taxon>Agaricomycetes</taxon>
        <taxon>Polyporales</taxon>
        <taxon>Phanerochaetaceae</taxon>
        <taxon>Phanerochaete</taxon>
    </lineage>
</organism>
<dbReference type="InParanoid" id="K5WYW6"/>
<evidence type="ECO:0000256" key="3">
    <source>
        <dbReference type="ARBA" id="ARBA00023002"/>
    </source>
</evidence>